<sequence length="257" mass="27715">MDPITVYLCALALGLGVFLALWPLGLILGDVSVADAWWGPGVLAGLLLTLWIGETGSGARAALLVLLIGVWAARLCFVMLRRRIRHGEEDRRYREIRHAWGESFWWKSLFIVFALQGALQWLIAIAPLAGALAPDAPIGAVGALGALLAALGLGLEAVSDAQLDRFKRQAGPDALLVTGLRAHIRHPSYAGEMAFWWGIWLIAAEASAWWAIISPLLVTLLLTKVSGAPMTGASLKATKPEYAAWAARTPAFIPRLR</sequence>
<evidence type="ECO:0000313" key="2">
    <source>
        <dbReference type="EMBL" id="QIE54876.1"/>
    </source>
</evidence>
<name>A0A7L5BXA2_9RHOB</name>
<gene>
    <name evidence="2" type="ORF">G5B40_05080</name>
</gene>
<feature type="transmembrane region" description="Helical" evidence="1">
    <location>
        <begin position="138"/>
        <end position="158"/>
    </location>
</feature>
<keyword evidence="1" id="KW-0472">Membrane</keyword>
<dbReference type="GO" id="GO:0016020">
    <property type="term" value="C:membrane"/>
    <property type="evidence" value="ECO:0007669"/>
    <property type="project" value="TreeGrafter"/>
</dbReference>
<dbReference type="Gene3D" id="1.20.120.1630">
    <property type="match status" value="1"/>
</dbReference>
<feature type="transmembrane region" description="Helical" evidence="1">
    <location>
        <begin position="194"/>
        <end position="213"/>
    </location>
</feature>
<keyword evidence="3" id="KW-1185">Reference proteome</keyword>
<dbReference type="PANTHER" id="PTHR32251:SF17">
    <property type="entry name" value="STEROID 5-ALPHA REDUCTASE C-TERMINAL DOMAIN-CONTAINING PROTEIN"/>
    <property type="match status" value="1"/>
</dbReference>
<feature type="transmembrane region" description="Helical" evidence="1">
    <location>
        <begin position="6"/>
        <end position="29"/>
    </location>
</feature>
<dbReference type="RefSeq" id="WP_165095868.1">
    <property type="nucleotide sequence ID" value="NZ_CP049056.1"/>
</dbReference>
<dbReference type="InterPro" id="IPR010721">
    <property type="entry name" value="UstE-like"/>
</dbReference>
<protein>
    <submittedName>
        <fullName evidence="2">DUF1295 domain-containing protein</fullName>
    </submittedName>
</protein>
<organism evidence="2 3">
    <name type="scientific">Pikeienuella piscinae</name>
    <dbReference type="NCBI Taxonomy" id="2748098"/>
    <lineage>
        <taxon>Bacteria</taxon>
        <taxon>Pseudomonadati</taxon>
        <taxon>Pseudomonadota</taxon>
        <taxon>Alphaproteobacteria</taxon>
        <taxon>Rhodobacterales</taxon>
        <taxon>Paracoccaceae</taxon>
        <taxon>Pikeienuella</taxon>
    </lineage>
</organism>
<dbReference type="KEGG" id="hdh:G5B40_05080"/>
<dbReference type="PANTHER" id="PTHR32251">
    <property type="entry name" value="3-OXO-5-ALPHA-STEROID 4-DEHYDROGENASE"/>
    <property type="match status" value="1"/>
</dbReference>
<reference evidence="2 3" key="1">
    <citation type="submission" date="2020-02" db="EMBL/GenBank/DDBJ databases">
        <title>complete genome sequence of Rhodobacteraceae bacterium.</title>
        <authorList>
            <person name="Park J."/>
            <person name="Kim Y.-S."/>
            <person name="Kim K.-H."/>
        </authorList>
    </citation>
    <scope>NUCLEOTIDE SEQUENCE [LARGE SCALE GENOMIC DNA]</scope>
    <source>
        <strain evidence="2 3">RR4-56</strain>
    </source>
</reference>
<dbReference type="Pfam" id="PF06966">
    <property type="entry name" value="DUF1295"/>
    <property type="match status" value="1"/>
</dbReference>
<evidence type="ECO:0000256" key="1">
    <source>
        <dbReference type="SAM" id="Phobius"/>
    </source>
</evidence>
<keyword evidence="1" id="KW-1133">Transmembrane helix</keyword>
<proteinExistence type="predicted"/>
<feature type="transmembrane region" description="Helical" evidence="1">
    <location>
        <begin position="59"/>
        <end position="80"/>
    </location>
</feature>
<dbReference type="AlphaFoldDB" id="A0A7L5BXA2"/>
<keyword evidence="1" id="KW-0812">Transmembrane</keyword>
<dbReference type="Proteomes" id="UP000503336">
    <property type="component" value="Chromosome"/>
</dbReference>
<evidence type="ECO:0000313" key="3">
    <source>
        <dbReference type="Proteomes" id="UP000503336"/>
    </source>
</evidence>
<dbReference type="EMBL" id="CP049056">
    <property type="protein sequence ID" value="QIE54876.1"/>
    <property type="molecule type" value="Genomic_DNA"/>
</dbReference>
<accession>A0A7L5BXA2</accession>
<feature type="transmembrane region" description="Helical" evidence="1">
    <location>
        <begin position="104"/>
        <end position="126"/>
    </location>
</feature>